<proteinExistence type="predicted"/>
<dbReference type="EMBL" id="CM034387">
    <property type="protein sequence ID" value="KAJ0183708.1"/>
    <property type="molecule type" value="Genomic_DNA"/>
</dbReference>
<keyword evidence="2" id="KW-1185">Reference proteome</keyword>
<evidence type="ECO:0000313" key="2">
    <source>
        <dbReference type="Proteomes" id="UP000824533"/>
    </source>
</evidence>
<evidence type="ECO:0000313" key="1">
    <source>
        <dbReference type="EMBL" id="KAJ0183708.1"/>
    </source>
</evidence>
<protein>
    <submittedName>
        <fullName evidence="1">Uncharacterized protein</fullName>
    </submittedName>
</protein>
<dbReference type="Proteomes" id="UP000824533">
    <property type="component" value="Linkage Group LG01"/>
</dbReference>
<organism evidence="1 2">
    <name type="scientific">Dendrolimus kikuchii</name>
    <dbReference type="NCBI Taxonomy" id="765133"/>
    <lineage>
        <taxon>Eukaryota</taxon>
        <taxon>Metazoa</taxon>
        <taxon>Ecdysozoa</taxon>
        <taxon>Arthropoda</taxon>
        <taxon>Hexapoda</taxon>
        <taxon>Insecta</taxon>
        <taxon>Pterygota</taxon>
        <taxon>Neoptera</taxon>
        <taxon>Endopterygota</taxon>
        <taxon>Lepidoptera</taxon>
        <taxon>Glossata</taxon>
        <taxon>Ditrysia</taxon>
        <taxon>Bombycoidea</taxon>
        <taxon>Lasiocampidae</taxon>
        <taxon>Dendrolimus</taxon>
    </lineage>
</organism>
<reference evidence="1 2" key="1">
    <citation type="journal article" date="2021" name="Front. Genet.">
        <title>Chromosome-Level Genome Assembly Reveals Significant Gene Expansion in the Toll and IMD Signaling Pathways of Dendrolimus kikuchii.</title>
        <authorList>
            <person name="Zhou J."/>
            <person name="Wu P."/>
            <person name="Xiong Z."/>
            <person name="Liu N."/>
            <person name="Zhao N."/>
            <person name="Ji M."/>
            <person name="Qiu Y."/>
            <person name="Yang B."/>
        </authorList>
    </citation>
    <scope>NUCLEOTIDE SEQUENCE [LARGE SCALE GENOMIC DNA]</scope>
    <source>
        <strain evidence="1">Ann1</strain>
    </source>
</reference>
<sequence length="478" mass="55153">MSEEREMNEALSVNDGIVELSQALTLQCQENITILDLTSNFSESMESTFKFPSILTELNLSHNNLKKVPASVLQLKHLKGLDLSFNKIEVFDARPNFCESIERIDLSHNALVRPPYWVWSHAPRNLYYLKLSDNTNLSKTLKKRHLNQLLVHRVMLSEIDLSNCHLKDNTLKLLSTLPSVKKVTLGIKPFFYINRNHVYSVPCKGLDTLWDLERLIVCNTDLSTVNPNINMYESLIEINLSINHITDLPDEFCMLENLEICILSENNILCLPNNMNRLRKLKALYLDQNELCMIQENLCEIESLSILDLYYNNLSEIPNSLIEKLSEIDLAQNSLEEPVAVEYQDKKAKLRLNKPDRTDGRKIIFIQESEEESSSSYEEPSPPLPLEQPEAAIARPDSGPEENWDTDDDNWSPSPTWLSRNRQRNNYRNNRGNNYPLQNRCCVVHNLCLNSFHEMLAVDTEPYQEAEGQFDDYSSESE</sequence>
<gene>
    <name evidence="1" type="ORF">K1T71_000131</name>
</gene>
<name>A0ACC1DIB1_9NEOP</name>
<accession>A0ACC1DIB1</accession>
<comment type="caution">
    <text evidence="1">The sequence shown here is derived from an EMBL/GenBank/DDBJ whole genome shotgun (WGS) entry which is preliminary data.</text>
</comment>